<comment type="caution">
    <text evidence="1">The sequence shown here is derived from an EMBL/GenBank/DDBJ whole genome shotgun (WGS) entry which is preliminary data.</text>
</comment>
<dbReference type="EMBL" id="MU268031">
    <property type="protein sequence ID" value="KAH7906353.1"/>
    <property type="molecule type" value="Genomic_DNA"/>
</dbReference>
<keyword evidence="2" id="KW-1185">Reference proteome</keyword>
<sequence length="1166" mass="124403">MVAVAVLTTSTTTTTATITNMTTTAAASRESASKPAPRFPIISHYDINYARHGVHDDGNIDVDIHGRHLPYRANVAHYARQALLPSSPTYDYWWPYPPFSASTPSTALMSMSVPALISASARTLTSLPSLPSSTSFSSSNWDSDADEDAPLIHVTALPPASNSTNSPGAHIQTQKVHPHVSYARELEYLAPVFALLGLALGILAARIWGRRGGDRRGRNRWGGRGSKSGSAGLGRNEGMATNGNENGRHGRFALGLGFGNGRNRGRVVSFEPGPQYVPAPGEDVDADGESSRYGRDEERGNPNLNSTTAGLNIDLASGLDGEMGMEQVSLFSFGSAAASASASVSDRGSRSDQENDSHLHPNPGFDPNQREGSPSKYSIHGARYDPGARALLWPSRSRGRERELSPWDSRGRNVSSGIREQSASSGRARDGDGEGGSDTRAALSKNDKALTAHVRSPGMTGIGEGERTNKEKPEGFLVGPKYIGQRGPGRQDEIGRKCEREVELEHDGERDPFVVTPLREQSRCPTRSELPATDTTADSGSPLTSKRHSKSKSKFKLQPKAKRTPQYKSITHSKSGLELEPKATRRGIFERFSFRSHRAPLVDEVLGREYVPVHFGDDDIDGLGDGEGEGCGSDVASDADGNLQCRTFTGPPNKPHETPTRRGGVSNDGDVYGIHRLKSLRRAGSSQSFNSSANVNITANAKVNVDLPSANISPAPFSFTLQPPDRTYTPMSGLHTPLRRPASSIGAYRTTMTPVGKSLTPIDIPYAHSEEIHGPIDKPHSPAKTSSWLWNTIRGKKRDLEQGSMDTSHVENRKQSGGNVSAETHLESLFSSLGADRYAGLPKRRPSRRSTGHDDASHDFPVQAPFISTSVLASIDAPEFLSMDSPVMSRVDSSVLPRSPPLLMSPPLASALFFTSPLLADTHRHPTLPSLHFTSPLPSSTALDRIAASASLGFVGAGVSTSLSLVSAAGIVESPKIGGGGFGNSMKGLSPELFPLPSKKRGMKANCGDHTGVSNTPLKLKSDPNSIPKSQSKPRSKTKKLQSPKPPPLLPFPSYPDTAAPRPAKLTKGRKGGKTLGLLPIGPKSAYDMDRCPSLTSGPTAGSSSVAAEIPRFESISPGAQGRAEKALVEVDGIVSRGYEDRLRRSMAVKGIGLVRDDDNGTGVGL</sequence>
<proteinExistence type="predicted"/>
<accession>A0ACB7ZZZ3</accession>
<organism evidence="1 2">
    <name type="scientific">Hygrophoropsis aurantiaca</name>
    <dbReference type="NCBI Taxonomy" id="72124"/>
    <lineage>
        <taxon>Eukaryota</taxon>
        <taxon>Fungi</taxon>
        <taxon>Dikarya</taxon>
        <taxon>Basidiomycota</taxon>
        <taxon>Agaricomycotina</taxon>
        <taxon>Agaricomycetes</taxon>
        <taxon>Agaricomycetidae</taxon>
        <taxon>Boletales</taxon>
        <taxon>Coniophorineae</taxon>
        <taxon>Hygrophoropsidaceae</taxon>
        <taxon>Hygrophoropsis</taxon>
    </lineage>
</organism>
<protein>
    <submittedName>
        <fullName evidence="1">Uncharacterized protein</fullName>
    </submittedName>
</protein>
<name>A0ACB7ZZZ3_9AGAM</name>
<evidence type="ECO:0000313" key="1">
    <source>
        <dbReference type="EMBL" id="KAH7906353.1"/>
    </source>
</evidence>
<gene>
    <name evidence="1" type="ORF">BJ138DRAFT_643326</name>
</gene>
<reference evidence="1" key="1">
    <citation type="journal article" date="2021" name="New Phytol.">
        <title>Evolutionary innovations through gain and loss of genes in the ectomycorrhizal Boletales.</title>
        <authorList>
            <person name="Wu G."/>
            <person name="Miyauchi S."/>
            <person name="Morin E."/>
            <person name="Kuo A."/>
            <person name="Drula E."/>
            <person name="Varga T."/>
            <person name="Kohler A."/>
            <person name="Feng B."/>
            <person name="Cao Y."/>
            <person name="Lipzen A."/>
            <person name="Daum C."/>
            <person name="Hundley H."/>
            <person name="Pangilinan J."/>
            <person name="Johnson J."/>
            <person name="Barry K."/>
            <person name="LaButti K."/>
            <person name="Ng V."/>
            <person name="Ahrendt S."/>
            <person name="Min B."/>
            <person name="Choi I.G."/>
            <person name="Park H."/>
            <person name="Plett J.M."/>
            <person name="Magnuson J."/>
            <person name="Spatafora J.W."/>
            <person name="Nagy L.G."/>
            <person name="Henrissat B."/>
            <person name="Grigoriev I.V."/>
            <person name="Yang Z.L."/>
            <person name="Xu J."/>
            <person name="Martin F.M."/>
        </authorList>
    </citation>
    <scope>NUCLEOTIDE SEQUENCE</scope>
    <source>
        <strain evidence="1">ATCC 28755</strain>
    </source>
</reference>
<dbReference type="Proteomes" id="UP000790377">
    <property type="component" value="Unassembled WGS sequence"/>
</dbReference>
<evidence type="ECO:0000313" key="2">
    <source>
        <dbReference type="Proteomes" id="UP000790377"/>
    </source>
</evidence>